<dbReference type="Pfam" id="PF00560">
    <property type="entry name" value="LRR_1"/>
    <property type="match status" value="1"/>
</dbReference>
<evidence type="ECO:0000256" key="6">
    <source>
        <dbReference type="ARBA" id="ARBA00022840"/>
    </source>
</evidence>
<dbReference type="Gene3D" id="1.10.510.10">
    <property type="entry name" value="Transferase(Phosphotransferase) domain 1"/>
    <property type="match status" value="1"/>
</dbReference>
<proteinExistence type="predicted"/>
<keyword evidence="2" id="KW-0433">Leucine-rich repeat</keyword>
<keyword evidence="14" id="KW-1185">Reference proteome</keyword>
<dbReference type="AlphaFoldDB" id="A0A8X8XST0"/>
<evidence type="ECO:0000256" key="8">
    <source>
        <dbReference type="ARBA" id="ARBA00023136"/>
    </source>
</evidence>
<evidence type="ECO:0000256" key="7">
    <source>
        <dbReference type="ARBA" id="ARBA00022989"/>
    </source>
</evidence>
<feature type="signal peptide" evidence="11">
    <location>
        <begin position="1"/>
        <end position="27"/>
    </location>
</feature>
<evidence type="ECO:0000256" key="10">
    <source>
        <dbReference type="SAM" id="Phobius"/>
    </source>
</evidence>
<dbReference type="OrthoDB" id="418615at2759"/>
<feature type="compositionally biased region" description="Pro residues" evidence="9">
    <location>
        <begin position="231"/>
        <end position="252"/>
    </location>
</feature>
<dbReference type="InterPro" id="IPR001245">
    <property type="entry name" value="Ser-Thr/Tyr_kinase_cat_dom"/>
</dbReference>
<evidence type="ECO:0000313" key="14">
    <source>
        <dbReference type="Proteomes" id="UP000298416"/>
    </source>
</evidence>
<feature type="region of interest" description="Disordered" evidence="9">
    <location>
        <begin position="222"/>
        <end position="256"/>
    </location>
</feature>
<dbReference type="PANTHER" id="PTHR48007:SF64">
    <property type="entry name" value="POLLEN RECEPTOR-LIKE KINASE 1"/>
    <property type="match status" value="1"/>
</dbReference>
<keyword evidence="7 10" id="KW-1133">Transmembrane helix</keyword>
<dbReference type="InterPro" id="IPR046959">
    <property type="entry name" value="PRK1-6/SRF4-like"/>
</dbReference>
<feature type="compositionally biased region" description="Polar residues" evidence="9">
    <location>
        <begin position="362"/>
        <end position="371"/>
    </location>
</feature>
<comment type="subcellular location">
    <subcellularLocation>
        <location evidence="1">Membrane</location>
    </subcellularLocation>
</comment>
<evidence type="ECO:0000256" key="9">
    <source>
        <dbReference type="SAM" id="MobiDB-lite"/>
    </source>
</evidence>
<feature type="chain" id="PRO_5036485698" description="Protein kinase domain-containing protein" evidence="11">
    <location>
        <begin position="28"/>
        <end position="687"/>
    </location>
</feature>
<reference evidence="13" key="1">
    <citation type="submission" date="2018-01" db="EMBL/GenBank/DDBJ databases">
        <authorList>
            <person name="Mao J.F."/>
        </authorList>
    </citation>
    <scope>NUCLEOTIDE SEQUENCE</scope>
    <source>
        <strain evidence="13">Huo1</strain>
        <tissue evidence="13">Leaf</tissue>
    </source>
</reference>
<dbReference type="PANTHER" id="PTHR48007">
    <property type="entry name" value="LEUCINE-RICH REPEAT RECEPTOR-LIKE PROTEIN KINASE PXC1"/>
    <property type="match status" value="1"/>
</dbReference>
<dbReference type="InterPro" id="IPR001611">
    <property type="entry name" value="Leu-rich_rpt"/>
</dbReference>
<evidence type="ECO:0000256" key="3">
    <source>
        <dbReference type="ARBA" id="ARBA00022692"/>
    </source>
</evidence>
<keyword evidence="5" id="KW-0547">Nucleotide-binding</keyword>
<keyword evidence="4" id="KW-0677">Repeat</keyword>
<dbReference type="Proteomes" id="UP000298416">
    <property type="component" value="Unassembled WGS sequence"/>
</dbReference>
<dbReference type="GO" id="GO:0005524">
    <property type="term" value="F:ATP binding"/>
    <property type="evidence" value="ECO:0007669"/>
    <property type="project" value="UniProtKB-KW"/>
</dbReference>
<dbReference type="GO" id="GO:0004672">
    <property type="term" value="F:protein kinase activity"/>
    <property type="evidence" value="ECO:0007669"/>
    <property type="project" value="InterPro"/>
</dbReference>
<keyword evidence="6" id="KW-0067">ATP-binding</keyword>
<evidence type="ECO:0000256" key="4">
    <source>
        <dbReference type="ARBA" id="ARBA00022737"/>
    </source>
</evidence>
<dbReference type="EMBL" id="PNBA02000007">
    <property type="protein sequence ID" value="KAG6418399.1"/>
    <property type="molecule type" value="Genomic_DNA"/>
</dbReference>
<evidence type="ECO:0000256" key="2">
    <source>
        <dbReference type="ARBA" id="ARBA00022614"/>
    </source>
</evidence>
<dbReference type="Gene3D" id="3.80.10.10">
    <property type="entry name" value="Ribonuclease Inhibitor"/>
    <property type="match status" value="2"/>
</dbReference>
<gene>
    <name evidence="13" type="ORF">SASPL_120603</name>
</gene>
<keyword evidence="11" id="KW-0732">Signal</keyword>
<protein>
    <recommendedName>
        <fullName evidence="12">Protein kinase domain-containing protein</fullName>
    </recommendedName>
</protein>
<reference evidence="13" key="2">
    <citation type="submission" date="2020-08" db="EMBL/GenBank/DDBJ databases">
        <title>Plant Genome Project.</title>
        <authorList>
            <person name="Zhang R.-G."/>
        </authorList>
    </citation>
    <scope>NUCLEOTIDE SEQUENCE</scope>
    <source>
        <strain evidence="13">Huo1</strain>
        <tissue evidence="13">Leaf</tissue>
    </source>
</reference>
<dbReference type="InterPro" id="IPR011009">
    <property type="entry name" value="Kinase-like_dom_sf"/>
</dbReference>
<dbReference type="InterPro" id="IPR032675">
    <property type="entry name" value="LRR_dom_sf"/>
</dbReference>
<dbReference type="FunFam" id="3.30.200.20:FF:000307">
    <property type="entry name" value="pollen receptor-like kinase 1"/>
    <property type="match status" value="1"/>
</dbReference>
<organism evidence="13">
    <name type="scientific">Salvia splendens</name>
    <name type="common">Scarlet sage</name>
    <dbReference type="NCBI Taxonomy" id="180675"/>
    <lineage>
        <taxon>Eukaryota</taxon>
        <taxon>Viridiplantae</taxon>
        <taxon>Streptophyta</taxon>
        <taxon>Embryophyta</taxon>
        <taxon>Tracheophyta</taxon>
        <taxon>Spermatophyta</taxon>
        <taxon>Magnoliopsida</taxon>
        <taxon>eudicotyledons</taxon>
        <taxon>Gunneridae</taxon>
        <taxon>Pentapetalae</taxon>
        <taxon>asterids</taxon>
        <taxon>lamiids</taxon>
        <taxon>Lamiales</taxon>
        <taxon>Lamiaceae</taxon>
        <taxon>Nepetoideae</taxon>
        <taxon>Mentheae</taxon>
        <taxon>Salviinae</taxon>
        <taxon>Salvia</taxon>
        <taxon>Salvia subgen. Calosphace</taxon>
        <taxon>core Calosphace</taxon>
    </lineage>
</organism>
<evidence type="ECO:0000256" key="1">
    <source>
        <dbReference type="ARBA" id="ARBA00004370"/>
    </source>
</evidence>
<dbReference type="Pfam" id="PF08263">
    <property type="entry name" value="LRRNT_2"/>
    <property type="match status" value="1"/>
</dbReference>
<evidence type="ECO:0000256" key="11">
    <source>
        <dbReference type="SAM" id="SignalP"/>
    </source>
</evidence>
<dbReference type="Pfam" id="PF07714">
    <property type="entry name" value="PK_Tyr_Ser-Thr"/>
    <property type="match status" value="1"/>
</dbReference>
<dbReference type="Gene3D" id="3.30.200.20">
    <property type="entry name" value="Phosphorylase Kinase, domain 1"/>
    <property type="match status" value="1"/>
</dbReference>
<evidence type="ECO:0000313" key="13">
    <source>
        <dbReference type="EMBL" id="KAG6418399.1"/>
    </source>
</evidence>
<dbReference type="SUPFAM" id="SSF56112">
    <property type="entry name" value="Protein kinase-like (PK-like)"/>
    <property type="match status" value="1"/>
</dbReference>
<feature type="transmembrane region" description="Helical" evidence="10">
    <location>
        <begin position="263"/>
        <end position="285"/>
    </location>
</feature>
<dbReference type="Pfam" id="PF13855">
    <property type="entry name" value="LRR_8"/>
    <property type="match status" value="1"/>
</dbReference>
<dbReference type="SUPFAM" id="SSF52058">
    <property type="entry name" value="L domain-like"/>
    <property type="match status" value="1"/>
</dbReference>
<keyword evidence="8 10" id="KW-0472">Membrane</keyword>
<keyword evidence="3 10" id="KW-0812">Transmembrane</keyword>
<feature type="domain" description="Protein kinase" evidence="12">
    <location>
        <begin position="412"/>
        <end position="687"/>
    </location>
</feature>
<sequence>MRKQAAMNIVAMVVVVAFSLPLRVALAENAAESLMRFKTALTNTDPSLANWNPSTNPCRGNWAGVLCYNGYVWALQLDNMGLQGQIDVDSLAELSYLRTLSFINNNFQGSMPNWRKLGTLMSLYLSDNHFSGQIANDAFEGMESLKKVYLSYNSFTGPIPGSLASPRMVEVGLDNNHFSGAIPAIDSQNLQVFNVSNNDLQGPVPPSLLKLDPSSFTGNKALCGGPNGPSCNPPKPPPDLEPILHPLPPPPGGRKKSSSFSPAIIAIIILSILLILLLLLLLLLLCRWILFEDDDDDDGDDGGVKPQQKDMMSPLPVGALSIAIGEAGGRGEQKQKQKLKQNEMTMSPLRGGPASLRIGASPSPQGLTGASPSPRGFTGASPSLAGRGEQQASKLSFVKEDRQKFDLQDLMRASAEVLGSGSFGSSYKAVLVDGDAVVVKRFKQMNNISKEDFHEHMKRLGRLKHPNLLPLVAYLYRREEKLVVLDFVPNNSLGKHLRDDGKRPKEWPKPLSWESRLKAIKGVARGLAYLHAELPSLNAPHGHLKSSNVMLDRNYNALLMDYTLSPIVNPSQISQALVAYRCPEYAQTGRIGRKSDVWCLGILILETLTGKPVDKYMGADLLKWVKGIVEEAEGRGAMVFDKSMETSKRSQLEINMLLQIGIACCQEDLDKRLGLEEAVTRIEQLQE</sequence>
<evidence type="ECO:0000256" key="5">
    <source>
        <dbReference type="ARBA" id="ARBA00022741"/>
    </source>
</evidence>
<dbReference type="InterPro" id="IPR013210">
    <property type="entry name" value="LRR_N_plant-typ"/>
</dbReference>
<accession>A0A8X8XST0</accession>
<evidence type="ECO:0000259" key="12">
    <source>
        <dbReference type="PROSITE" id="PS50011"/>
    </source>
</evidence>
<dbReference type="GO" id="GO:0016020">
    <property type="term" value="C:membrane"/>
    <property type="evidence" value="ECO:0007669"/>
    <property type="project" value="UniProtKB-SubCell"/>
</dbReference>
<comment type="caution">
    <text evidence="13">The sequence shown here is derived from an EMBL/GenBank/DDBJ whole genome shotgun (WGS) entry which is preliminary data.</text>
</comment>
<dbReference type="PROSITE" id="PS50011">
    <property type="entry name" value="PROTEIN_KINASE_DOM"/>
    <property type="match status" value="1"/>
</dbReference>
<feature type="region of interest" description="Disordered" evidence="9">
    <location>
        <begin position="326"/>
        <end position="391"/>
    </location>
</feature>
<name>A0A8X8XST0_SALSN</name>
<dbReference type="InterPro" id="IPR000719">
    <property type="entry name" value="Prot_kinase_dom"/>
</dbReference>